<evidence type="ECO:0000256" key="1">
    <source>
        <dbReference type="SAM" id="Coils"/>
    </source>
</evidence>
<organism evidence="2">
    <name type="scientific">mine drainage metagenome</name>
    <dbReference type="NCBI Taxonomy" id="410659"/>
    <lineage>
        <taxon>unclassified sequences</taxon>
        <taxon>metagenomes</taxon>
        <taxon>ecological metagenomes</taxon>
    </lineage>
</organism>
<proteinExistence type="predicted"/>
<dbReference type="EMBL" id="CABN01000019">
    <property type="protein sequence ID" value="CBH99480.1"/>
    <property type="molecule type" value="Genomic_DNA"/>
</dbReference>
<feature type="coiled-coil region" evidence="1">
    <location>
        <begin position="8"/>
        <end position="35"/>
    </location>
</feature>
<protein>
    <submittedName>
        <fullName evidence="2">Putative RND efflux system, outer membrane lipoprotein, NodT</fullName>
    </submittedName>
</protein>
<dbReference type="Pfam" id="PF02321">
    <property type="entry name" value="OEP"/>
    <property type="match status" value="2"/>
</dbReference>
<sequence>MASSYLEMRGLDMQKQLLQADVDELTAQLKLAKQLFEGGVDTEADVELAKTQLESTRAQMIDIGIVRAQLEHIVGTIADYKIPNFSLAPSPLNLALPKIPLGVPSQLLERRPDIAIAERQAAAANAQIGIAISAFYPTIALGASGGFESTHGGTWIQGPSSLWSLGASAMELLVDGGRRHAYTAQARDQFEAAANNYKGVVFLAFNEVEDDLSDLRILEQEDVAQRAAVDSAQRALDITNQEYAGGVVSYLQVLIAENALIQNQRTLANLETAQFTGSVQLIAALGGGWDTNQLPH</sequence>
<accession>E6PX21</accession>
<dbReference type="GO" id="GO:0015562">
    <property type="term" value="F:efflux transmembrane transporter activity"/>
    <property type="evidence" value="ECO:0007669"/>
    <property type="project" value="InterPro"/>
</dbReference>
<dbReference type="AlphaFoldDB" id="E6PX21"/>
<dbReference type="NCBIfam" id="TIGR01845">
    <property type="entry name" value="outer_NodT"/>
    <property type="match status" value="1"/>
</dbReference>
<comment type="caution">
    <text evidence="2">The sequence shown here is derived from an EMBL/GenBank/DDBJ whole genome shotgun (WGS) entry which is preliminary data.</text>
</comment>
<dbReference type="GO" id="GO:0016020">
    <property type="term" value="C:membrane"/>
    <property type="evidence" value="ECO:0007669"/>
    <property type="project" value="InterPro"/>
</dbReference>
<keyword evidence="2" id="KW-0449">Lipoprotein</keyword>
<reference evidence="2" key="1">
    <citation type="submission" date="2009-10" db="EMBL/GenBank/DDBJ databases">
        <title>Diversity of trophic interactions inside an arsenic-rich microbial ecosystem.</title>
        <authorList>
            <person name="Bertin P.N."/>
            <person name="Heinrich-Salmeron A."/>
            <person name="Pelletier E."/>
            <person name="Goulhen-Chollet F."/>
            <person name="Arsene-Ploetze F."/>
            <person name="Gallien S."/>
            <person name="Calteau A."/>
            <person name="Vallenet D."/>
            <person name="Casiot C."/>
            <person name="Chane-Woon-Ming B."/>
            <person name="Giloteaux L."/>
            <person name="Barakat M."/>
            <person name="Bonnefoy V."/>
            <person name="Bruneel O."/>
            <person name="Chandler M."/>
            <person name="Cleiss J."/>
            <person name="Duran R."/>
            <person name="Elbaz-Poulichet F."/>
            <person name="Fonknechten N."/>
            <person name="Lauga B."/>
            <person name="Mornico D."/>
            <person name="Ortet P."/>
            <person name="Schaeffer C."/>
            <person name="Siguier P."/>
            <person name="Alexander Thil Smith A."/>
            <person name="Van Dorsselaer A."/>
            <person name="Weissenbach J."/>
            <person name="Medigue C."/>
            <person name="Le Paslier D."/>
        </authorList>
    </citation>
    <scope>NUCLEOTIDE SEQUENCE</scope>
</reference>
<dbReference type="InterPro" id="IPR003423">
    <property type="entry name" value="OMP_efflux"/>
</dbReference>
<name>E6PX21_9ZZZZ</name>
<keyword evidence="1" id="KW-0175">Coiled coil</keyword>
<dbReference type="InterPro" id="IPR010131">
    <property type="entry name" value="MdtP/NodT-like"/>
</dbReference>
<dbReference type="Gene3D" id="1.20.1600.10">
    <property type="entry name" value="Outer membrane efflux proteins (OEP)"/>
    <property type="match status" value="1"/>
</dbReference>
<gene>
    <name evidence="2" type="ORF">CARN3_0406</name>
</gene>
<evidence type="ECO:0000313" key="2">
    <source>
        <dbReference type="EMBL" id="CBH99480.1"/>
    </source>
</evidence>
<dbReference type="PANTHER" id="PTHR30203">
    <property type="entry name" value="OUTER MEMBRANE CATION EFFLUX PROTEIN"/>
    <property type="match status" value="1"/>
</dbReference>
<dbReference type="Gene3D" id="2.20.200.10">
    <property type="entry name" value="Outer membrane efflux proteins (OEP)"/>
    <property type="match status" value="1"/>
</dbReference>
<dbReference type="SUPFAM" id="SSF56954">
    <property type="entry name" value="Outer membrane efflux proteins (OEP)"/>
    <property type="match status" value="1"/>
</dbReference>
<dbReference type="PANTHER" id="PTHR30203:SF33">
    <property type="entry name" value="BLR4455 PROTEIN"/>
    <property type="match status" value="1"/>
</dbReference>